<protein>
    <submittedName>
        <fullName evidence="1">Uncharacterized protein</fullName>
    </submittedName>
</protein>
<keyword evidence="2" id="KW-1185">Reference proteome</keyword>
<proteinExistence type="predicted"/>
<reference evidence="1 2" key="1">
    <citation type="submission" date="2020-03" db="EMBL/GenBank/DDBJ databases">
        <title>Genomic Encyclopedia of Type Strains, Phase IV (KMG-IV): sequencing the most valuable type-strain genomes for metagenomic binning, comparative biology and taxonomic classification.</title>
        <authorList>
            <person name="Goeker M."/>
        </authorList>
    </citation>
    <scope>NUCLEOTIDE SEQUENCE [LARGE SCALE GENOMIC DNA]</scope>
    <source>
        <strain evidence="1 2">DSM 7225</strain>
    </source>
</reference>
<organism evidence="1 2">
    <name type="scientific">Sphingomonas trueperi</name>
    <dbReference type="NCBI Taxonomy" id="53317"/>
    <lineage>
        <taxon>Bacteria</taxon>
        <taxon>Pseudomonadati</taxon>
        <taxon>Pseudomonadota</taxon>
        <taxon>Alphaproteobacteria</taxon>
        <taxon>Sphingomonadales</taxon>
        <taxon>Sphingomonadaceae</taxon>
        <taxon>Sphingomonas</taxon>
    </lineage>
</organism>
<sequence>MTDIATSLDQYLASRETPDTRTVAEVYGTENFCHLLHALIRMWTACDDWSGCIVS</sequence>
<dbReference type="Proteomes" id="UP000531251">
    <property type="component" value="Unassembled WGS sequence"/>
</dbReference>
<dbReference type="EMBL" id="JAATJB010000022">
    <property type="protein sequence ID" value="NJB99853.1"/>
    <property type="molecule type" value="Genomic_DNA"/>
</dbReference>
<accession>A0A7X5Y389</accession>
<name>A0A7X5Y389_9SPHN</name>
<dbReference type="RefSeq" id="WP_167713069.1">
    <property type="nucleotide sequence ID" value="NZ_JAATJB010000022.1"/>
</dbReference>
<evidence type="ECO:0000313" key="1">
    <source>
        <dbReference type="EMBL" id="NJB99853.1"/>
    </source>
</evidence>
<evidence type="ECO:0000313" key="2">
    <source>
        <dbReference type="Proteomes" id="UP000531251"/>
    </source>
</evidence>
<comment type="caution">
    <text evidence="1">The sequence shown here is derived from an EMBL/GenBank/DDBJ whole genome shotgun (WGS) entry which is preliminary data.</text>
</comment>
<dbReference type="AlphaFoldDB" id="A0A7X5Y389"/>
<gene>
    <name evidence="1" type="ORF">GGR89_004199</name>
</gene>